<proteinExistence type="predicted"/>
<evidence type="ECO:0000256" key="1">
    <source>
        <dbReference type="SAM" id="MobiDB-lite"/>
    </source>
</evidence>
<feature type="region of interest" description="Disordered" evidence="1">
    <location>
        <begin position="144"/>
        <end position="195"/>
    </location>
</feature>
<dbReference type="EMBL" id="CM000579">
    <property type="protein sequence ID" value="EWG45010.1"/>
    <property type="molecule type" value="Genomic_DNA"/>
</dbReference>
<gene>
    <name evidence="2" type="ORF">FVEG_15775</name>
</gene>
<feature type="compositionally biased region" description="Polar residues" evidence="1">
    <location>
        <begin position="144"/>
        <end position="158"/>
    </location>
</feature>
<dbReference type="Proteomes" id="UP000009096">
    <property type="component" value="Chromosome 2"/>
</dbReference>
<accession>W7MBM4</accession>
<protein>
    <recommendedName>
        <fullName evidence="4">Extracellular membrane protein CFEM domain-containing protein</fullName>
    </recommendedName>
</protein>
<evidence type="ECO:0000313" key="2">
    <source>
        <dbReference type="EMBL" id="EWG45010.1"/>
    </source>
</evidence>
<organism evidence="2 3">
    <name type="scientific">Gibberella moniliformis (strain M3125 / FGSC 7600)</name>
    <name type="common">Maize ear and stalk rot fungus</name>
    <name type="synonym">Fusarium verticillioides</name>
    <dbReference type="NCBI Taxonomy" id="334819"/>
    <lineage>
        <taxon>Eukaryota</taxon>
        <taxon>Fungi</taxon>
        <taxon>Dikarya</taxon>
        <taxon>Ascomycota</taxon>
        <taxon>Pezizomycotina</taxon>
        <taxon>Sordariomycetes</taxon>
        <taxon>Hypocreomycetidae</taxon>
        <taxon>Hypocreales</taxon>
        <taxon>Nectriaceae</taxon>
        <taxon>Fusarium</taxon>
        <taxon>Fusarium fujikuroi species complex</taxon>
    </lineage>
</organism>
<dbReference type="OrthoDB" id="5096766at2759"/>
<feature type="compositionally biased region" description="Low complexity" evidence="1">
    <location>
        <begin position="185"/>
        <end position="195"/>
    </location>
</feature>
<dbReference type="KEGG" id="fvr:FVEG_15775"/>
<evidence type="ECO:0008006" key="4">
    <source>
        <dbReference type="Google" id="ProtNLM"/>
    </source>
</evidence>
<reference evidence="2 3" key="1">
    <citation type="journal article" date="2010" name="Nature">
        <title>Comparative genomics reveals mobile pathogenicity chromosomes in Fusarium.</title>
        <authorList>
            <person name="Ma L.J."/>
            <person name="van der Does H.C."/>
            <person name="Borkovich K.A."/>
            <person name="Coleman J.J."/>
            <person name="Daboussi M.J."/>
            <person name="Di Pietro A."/>
            <person name="Dufresne M."/>
            <person name="Freitag M."/>
            <person name="Grabherr M."/>
            <person name="Henrissat B."/>
            <person name="Houterman P.M."/>
            <person name="Kang S."/>
            <person name="Shim W.B."/>
            <person name="Woloshuk C."/>
            <person name="Xie X."/>
            <person name="Xu J.R."/>
            <person name="Antoniw J."/>
            <person name="Baker S.E."/>
            <person name="Bluhm B.H."/>
            <person name="Breakspear A."/>
            <person name="Brown D.W."/>
            <person name="Butchko R.A."/>
            <person name="Chapman S."/>
            <person name="Coulson R."/>
            <person name="Coutinho P.M."/>
            <person name="Danchin E.G."/>
            <person name="Diener A."/>
            <person name="Gale L.R."/>
            <person name="Gardiner D.M."/>
            <person name="Goff S."/>
            <person name="Hammond-Kosack K.E."/>
            <person name="Hilburn K."/>
            <person name="Hua-Van A."/>
            <person name="Jonkers W."/>
            <person name="Kazan K."/>
            <person name="Kodira C.D."/>
            <person name="Koehrsen M."/>
            <person name="Kumar L."/>
            <person name="Lee Y.H."/>
            <person name="Li L."/>
            <person name="Manners J.M."/>
            <person name="Miranda-Saavedra D."/>
            <person name="Mukherjee M."/>
            <person name="Park G."/>
            <person name="Park J."/>
            <person name="Park S.Y."/>
            <person name="Proctor R.H."/>
            <person name="Regev A."/>
            <person name="Ruiz-Roldan M.C."/>
            <person name="Sain D."/>
            <person name="Sakthikumar S."/>
            <person name="Sykes S."/>
            <person name="Schwartz D.C."/>
            <person name="Turgeon B.G."/>
            <person name="Wapinski I."/>
            <person name="Yoder O."/>
            <person name="Young S."/>
            <person name="Zeng Q."/>
            <person name="Zhou S."/>
            <person name="Galagan J."/>
            <person name="Cuomo C.A."/>
            <person name="Kistler H.C."/>
            <person name="Rep M."/>
        </authorList>
    </citation>
    <scope>NUCLEOTIDE SEQUENCE [LARGE SCALE GENOMIC DNA]</scope>
    <source>
        <strain evidence="3">M3125 / FGSC 7600</strain>
    </source>
</reference>
<sequence>MPCVLDQTSIIHQITQSIGYLIQHWKMRTHILTLPLLSGLVSISTAANTESDYLATVTLAPTASGAEAFDLEEKRAECFQACYETYGNYKSCTRGGVFQCWCNESVDWVEREEDCVWDICGPSAYNLYGTVWRRVCETVTASASQTTETGSTSSDENVTSTSAETTRAETTSKAEASQAQATENSTSGSGSTIASSGTAAATTSAESSSAWKMGSSLCVSATFAIGAIYLAGMAF</sequence>
<keyword evidence="3" id="KW-1185">Reference proteome</keyword>
<dbReference type="RefSeq" id="XP_018751201.1">
    <property type="nucleotide sequence ID" value="XM_018904967.1"/>
</dbReference>
<dbReference type="GeneID" id="30072651"/>
<dbReference type="AlphaFoldDB" id="W7MBM4"/>
<evidence type="ECO:0000313" key="3">
    <source>
        <dbReference type="Proteomes" id="UP000009096"/>
    </source>
</evidence>
<dbReference type="VEuPathDB" id="FungiDB:FVEG_15775"/>
<name>W7MBM4_GIBM7</name>
<dbReference type="EMBL" id="DS022248">
    <property type="protein sequence ID" value="EWG45010.1"/>
    <property type="molecule type" value="Genomic_DNA"/>
</dbReference>